<organism evidence="1 2">
    <name type="scientific">Limnochorda pilosa</name>
    <dbReference type="NCBI Taxonomy" id="1555112"/>
    <lineage>
        <taxon>Bacteria</taxon>
        <taxon>Bacillati</taxon>
        <taxon>Bacillota</taxon>
        <taxon>Limnochordia</taxon>
        <taxon>Limnochordales</taxon>
        <taxon>Limnochordaceae</taxon>
        <taxon>Limnochorda</taxon>
    </lineage>
</organism>
<name>A0A0K2SNA1_LIMPI</name>
<evidence type="ECO:0000313" key="2">
    <source>
        <dbReference type="Proteomes" id="UP000065807"/>
    </source>
</evidence>
<evidence type="ECO:0000313" key="1">
    <source>
        <dbReference type="EMBL" id="BAS28590.1"/>
    </source>
</evidence>
<dbReference type="KEGG" id="lpil:LIP_2760"/>
<dbReference type="AlphaFoldDB" id="A0A0K2SNA1"/>
<gene>
    <name evidence="1" type="ORF">LIP_2760</name>
</gene>
<sequence length="136" mass="15109">MYGYRTCFYVLESLVSSPLVIQTVKIDHGDSLRGAGLMVLLLFWEKLGMDQVLQDLTPAQRQSTLAMVLQRIVDPGSKLSLKERLANTVIARPFSATRLDEDKLYDSWTSCTSTSMESRAACACAGRQLRRSASTT</sequence>
<evidence type="ECO:0008006" key="3">
    <source>
        <dbReference type="Google" id="ProtNLM"/>
    </source>
</evidence>
<keyword evidence="2" id="KW-1185">Reference proteome</keyword>
<dbReference type="STRING" id="1555112.LIP_2760"/>
<dbReference type="EMBL" id="AP014924">
    <property type="protein sequence ID" value="BAS28590.1"/>
    <property type="molecule type" value="Genomic_DNA"/>
</dbReference>
<protein>
    <recommendedName>
        <fullName evidence="3">Transposase</fullName>
    </recommendedName>
</protein>
<dbReference type="Proteomes" id="UP000065807">
    <property type="component" value="Chromosome"/>
</dbReference>
<accession>A0A0K2SNA1</accession>
<reference evidence="2" key="2">
    <citation type="journal article" date="2016" name="Int. J. Syst. Evol. Microbiol.">
        <title>Complete genome sequence and cell structure of Limnochorda pilosa, a Gram-negative spore-former within the phylum Firmicutes.</title>
        <authorList>
            <person name="Watanabe M."/>
            <person name="Kojima H."/>
            <person name="Fukui M."/>
        </authorList>
    </citation>
    <scope>NUCLEOTIDE SEQUENCE [LARGE SCALE GENOMIC DNA]</scope>
    <source>
        <strain evidence="2">HC45</strain>
    </source>
</reference>
<reference evidence="2" key="1">
    <citation type="submission" date="2015-07" db="EMBL/GenBank/DDBJ databases">
        <title>Complete genome sequence and phylogenetic analysis of Limnochorda pilosa.</title>
        <authorList>
            <person name="Watanabe M."/>
            <person name="Kojima H."/>
            <person name="Fukui M."/>
        </authorList>
    </citation>
    <scope>NUCLEOTIDE SEQUENCE [LARGE SCALE GENOMIC DNA]</scope>
    <source>
        <strain evidence="2">HC45</strain>
    </source>
</reference>
<proteinExistence type="predicted"/>